<dbReference type="AlphaFoldDB" id="A0A8F2D8L3"/>
<feature type="chain" id="PRO_5034849738" evidence="6">
    <location>
        <begin position="24"/>
        <end position="376"/>
    </location>
</feature>
<feature type="domain" description="Peptidase S1" evidence="7">
    <location>
        <begin position="126"/>
        <end position="372"/>
    </location>
</feature>
<sequence>MTAMLNLNYFACCVIVLIQLVSSQRFVGDPCTLKSGSPGVCKLFKECKQARDDLRKHQIFPQRCGFQRDESIVCCVKSKRKPGEISLKKCKEYSRLVYEVTRPPILLINRPPITKNECGHKVIKLIVGGTNATRKEFPHMALVGFEPQPGDINWLCGGTIISKDYILTAAHCLSHYMYGRAKYVRIGVTDLEDTNHRQQLEVEERIPYPEYKLSSHYHDIGLLRLKRSAKLDSFTVPACLYRNHDIEAEKAIATGWGDTTSEGSGSNNLLKVTLDLFDHATCNESYKNYSAKRLKTGIIDDIQVCAGSLDEKKDTCRGDSGGPLQIFHNGNDIKCMYDIIGVTSFGKPCGLTNPGVYVRVSQYIGWIEDIVWPENS</sequence>
<name>A0A8F2D8L3_TENMO</name>
<keyword evidence="5" id="KW-0720">Serine protease</keyword>
<dbReference type="SMART" id="SM00020">
    <property type="entry name" value="Tryp_SPc"/>
    <property type="match status" value="1"/>
</dbReference>
<evidence type="ECO:0000256" key="1">
    <source>
        <dbReference type="ARBA" id="ARBA00022729"/>
    </source>
</evidence>
<dbReference type="SMART" id="SM00680">
    <property type="entry name" value="CLIP"/>
    <property type="match status" value="1"/>
</dbReference>
<evidence type="ECO:0000259" key="7">
    <source>
        <dbReference type="PROSITE" id="PS50240"/>
    </source>
</evidence>
<dbReference type="PRINTS" id="PR00722">
    <property type="entry name" value="CHYMOTRYPSIN"/>
</dbReference>
<dbReference type="InterPro" id="IPR009003">
    <property type="entry name" value="Peptidase_S1_PA"/>
</dbReference>
<dbReference type="CDD" id="cd00190">
    <property type="entry name" value="Tryp_SPc"/>
    <property type="match status" value="1"/>
</dbReference>
<dbReference type="EMBL" id="MW603477">
    <property type="protein sequence ID" value="QWS65034.1"/>
    <property type="molecule type" value="mRNA"/>
</dbReference>
<dbReference type="InterPro" id="IPR001254">
    <property type="entry name" value="Trypsin_dom"/>
</dbReference>
<dbReference type="InterPro" id="IPR051333">
    <property type="entry name" value="CLIP_Serine_Protease"/>
</dbReference>
<dbReference type="FunFam" id="2.40.10.10:FF:000028">
    <property type="entry name" value="Serine protease easter"/>
    <property type="match status" value="1"/>
</dbReference>
<feature type="signal peptide" evidence="6">
    <location>
        <begin position="1"/>
        <end position="23"/>
    </location>
</feature>
<keyword evidence="2" id="KW-1015">Disulfide bond</keyword>
<reference evidence="8" key="1">
    <citation type="submission" date="2021-02" db="EMBL/GenBank/DDBJ databases">
        <authorList>
            <person name="Oppert B.S."/>
            <person name="Elpidina E."/>
            <person name="Tereshchenkova V."/>
            <person name="Zhiganov N."/>
            <person name="Filippova I."/>
        </authorList>
    </citation>
    <scope>NUCLEOTIDE SEQUENCE</scope>
</reference>
<keyword evidence="1 6" id="KW-0732">Signal</keyword>
<evidence type="ECO:0000256" key="6">
    <source>
        <dbReference type="SAM" id="SignalP"/>
    </source>
</evidence>
<dbReference type="PROSITE" id="PS00134">
    <property type="entry name" value="TRYPSIN_HIS"/>
    <property type="match status" value="1"/>
</dbReference>
<comment type="similarity">
    <text evidence="4">Belongs to the peptidase S1 family. CLIP subfamily.</text>
</comment>
<dbReference type="Pfam" id="PF00089">
    <property type="entry name" value="Trypsin"/>
    <property type="match status" value="1"/>
</dbReference>
<evidence type="ECO:0000256" key="2">
    <source>
        <dbReference type="ARBA" id="ARBA00023157"/>
    </source>
</evidence>
<evidence type="ECO:0000256" key="4">
    <source>
        <dbReference type="ARBA" id="ARBA00024195"/>
    </source>
</evidence>
<accession>A0A8F2D8L3</accession>
<dbReference type="InterPro" id="IPR033116">
    <property type="entry name" value="TRYPSIN_SER"/>
</dbReference>
<keyword evidence="3" id="KW-0325">Glycoprotein</keyword>
<dbReference type="PROSITE" id="PS50240">
    <property type="entry name" value="TRYPSIN_DOM"/>
    <property type="match status" value="1"/>
</dbReference>
<evidence type="ECO:0000313" key="8">
    <source>
        <dbReference type="EMBL" id="QWS65034.1"/>
    </source>
</evidence>
<keyword evidence="5" id="KW-0645">Protease</keyword>
<dbReference type="InterPro" id="IPR001314">
    <property type="entry name" value="Peptidase_S1A"/>
</dbReference>
<dbReference type="PANTHER" id="PTHR24260:SF147">
    <property type="entry name" value="EG:BACR7A4.3 PROTEIN-RELATED"/>
    <property type="match status" value="1"/>
</dbReference>
<dbReference type="GO" id="GO:0004252">
    <property type="term" value="F:serine-type endopeptidase activity"/>
    <property type="evidence" value="ECO:0007669"/>
    <property type="project" value="InterPro"/>
</dbReference>
<protein>
    <submittedName>
        <fullName evidence="8">Trypsin-like serine peptidase</fullName>
    </submittedName>
</protein>
<dbReference type="Gene3D" id="2.40.10.10">
    <property type="entry name" value="Trypsin-like serine proteases"/>
    <property type="match status" value="1"/>
</dbReference>
<evidence type="ECO:0000256" key="5">
    <source>
        <dbReference type="RuleBase" id="RU363034"/>
    </source>
</evidence>
<dbReference type="InterPro" id="IPR018114">
    <property type="entry name" value="TRYPSIN_HIS"/>
</dbReference>
<dbReference type="PANTHER" id="PTHR24260">
    <property type="match status" value="1"/>
</dbReference>
<keyword evidence="5" id="KW-0378">Hydrolase</keyword>
<dbReference type="InterPro" id="IPR043504">
    <property type="entry name" value="Peptidase_S1_PA_chymotrypsin"/>
</dbReference>
<organism evidence="8">
    <name type="scientific">Tenebrio molitor</name>
    <name type="common">Yellow mealworm beetle</name>
    <dbReference type="NCBI Taxonomy" id="7067"/>
    <lineage>
        <taxon>Eukaryota</taxon>
        <taxon>Metazoa</taxon>
        <taxon>Ecdysozoa</taxon>
        <taxon>Arthropoda</taxon>
        <taxon>Hexapoda</taxon>
        <taxon>Insecta</taxon>
        <taxon>Pterygota</taxon>
        <taxon>Neoptera</taxon>
        <taxon>Endopterygota</taxon>
        <taxon>Coleoptera</taxon>
        <taxon>Polyphaga</taxon>
        <taxon>Cucujiformia</taxon>
        <taxon>Tenebrionidae</taxon>
        <taxon>Tenebrio</taxon>
    </lineage>
</organism>
<proteinExistence type="evidence at transcript level"/>
<dbReference type="GO" id="GO:0006508">
    <property type="term" value="P:proteolysis"/>
    <property type="evidence" value="ECO:0007669"/>
    <property type="project" value="UniProtKB-KW"/>
</dbReference>
<dbReference type="SUPFAM" id="SSF50494">
    <property type="entry name" value="Trypsin-like serine proteases"/>
    <property type="match status" value="1"/>
</dbReference>
<dbReference type="PROSITE" id="PS00135">
    <property type="entry name" value="TRYPSIN_SER"/>
    <property type="match status" value="1"/>
</dbReference>
<evidence type="ECO:0000256" key="3">
    <source>
        <dbReference type="ARBA" id="ARBA00023180"/>
    </source>
</evidence>
<dbReference type="InterPro" id="IPR022700">
    <property type="entry name" value="CLIP"/>
</dbReference>